<organism evidence="1 2">
    <name type="scientific">Capnocytophaga canis</name>
    <dbReference type="NCBI Taxonomy" id="1848903"/>
    <lineage>
        <taxon>Bacteria</taxon>
        <taxon>Pseudomonadati</taxon>
        <taxon>Bacteroidota</taxon>
        <taxon>Flavobacteriia</taxon>
        <taxon>Flavobacteriales</taxon>
        <taxon>Flavobacteriaceae</taxon>
        <taxon>Capnocytophaga</taxon>
    </lineage>
</organism>
<dbReference type="AlphaFoldDB" id="A0A3A1YC24"/>
<comment type="caution">
    <text evidence="1">The sequence shown here is derived from an EMBL/GenBank/DDBJ whole genome shotgun (WGS) entry which is preliminary data.</text>
</comment>
<evidence type="ECO:0000313" key="1">
    <source>
        <dbReference type="EMBL" id="RIY34926.1"/>
    </source>
</evidence>
<reference evidence="1 2" key="1">
    <citation type="submission" date="2017-08" db="EMBL/GenBank/DDBJ databases">
        <title>Capnocytophaga canis 17-158 assembly.</title>
        <authorList>
            <person name="Gulvik C.A."/>
        </authorList>
    </citation>
    <scope>NUCLEOTIDE SEQUENCE [LARGE SCALE GENOMIC DNA]</scope>
    <source>
        <strain evidence="1 2">17-158</strain>
    </source>
</reference>
<evidence type="ECO:0000313" key="2">
    <source>
        <dbReference type="Proteomes" id="UP000265497"/>
    </source>
</evidence>
<gene>
    <name evidence="1" type="ORF">CKY20_11595</name>
</gene>
<protein>
    <submittedName>
        <fullName evidence="1">Uncharacterized protein</fullName>
    </submittedName>
</protein>
<proteinExistence type="predicted"/>
<dbReference type="Proteomes" id="UP000265497">
    <property type="component" value="Unassembled WGS sequence"/>
</dbReference>
<dbReference type="EMBL" id="NSDI01000038">
    <property type="protein sequence ID" value="RIY34926.1"/>
    <property type="molecule type" value="Genomic_DNA"/>
</dbReference>
<sequence length="162" mass="18557">MQVEKIFSELEGFIIYDPQCLANYISENNIFNQDLLSYFMESEDGDFVIQNGIIVPIMGVEPNYYTFEINNDLENYAVIKESDGWILKVVSKQINIIGIGYLANVSTLNKQKSLSFAISNGWYKVSIATYIDVFSSKSFVLKLQKVLTKPNYEGNMETNNDW</sequence>
<dbReference type="RefSeq" id="WP_119653199.1">
    <property type="nucleotide sequence ID" value="NZ_NSDI01000038.1"/>
</dbReference>
<accession>A0A3A1YC24</accession>
<name>A0A3A1YC24_9FLAO</name>